<evidence type="ECO:0000313" key="1">
    <source>
        <dbReference type="EMBL" id="KAI0029361.1"/>
    </source>
</evidence>
<keyword evidence="2" id="KW-1185">Reference proteome</keyword>
<gene>
    <name evidence="1" type="ORF">K488DRAFT_80210</name>
</gene>
<protein>
    <submittedName>
        <fullName evidence="1">NAD-P-binding protein</fullName>
    </submittedName>
</protein>
<dbReference type="EMBL" id="MU273681">
    <property type="protein sequence ID" value="KAI0029361.1"/>
    <property type="molecule type" value="Genomic_DNA"/>
</dbReference>
<accession>A0ACB8QDJ1</accession>
<proteinExistence type="predicted"/>
<evidence type="ECO:0000313" key="2">
    <source>
        <dbReference type="Proteomes" id="UP000814128"/>
    </source>
</evidence>
<reference evidence="1" key="1">
    <citation type="submission" date="2021-02" db="EMBL/GenBank/DDBJ databases">
        <authorList>
            <consortium name="DOE Joint Genome Institute"/>
            <person name="Ahrendt S."/>
            <person name="Looney B.P."/>
            <person name="Miyauchi S."/>
            <person name="Morin E."/>
            <person name="Drula E."/>
            <person name="Courty P.E."/>
            <person name="Chicoki N."/>
            <person name="Fauchery L."/>
            <person name="Kohler A."/>
            <person name="Kuo A."/>
            <person name="Labutti K."/>
            <person name="Pangilinan J."/>
            <person name="Lipzen A."/>
            <person name="Riley R."/>
            <person name="Andreopoulos W."/>
            <person name="He G."/>
            <person name="Johnson J."/>
            <person name="Barry K.W."/>
            <person name="Grigoriev I.V."/>
            <person name="Nagy L."/>
            <person name="Hibbett D."/>
            <person name="Henrissat B."/>
            <person name="Matheny P.B."/>
            <person name="Labbe J."/>
            <person name="Martin F."/>
        </authorList>
    </citation>
    <scope>NUCLEOTIDE SEQUENCE</scope>
    <source>
        <strain evidence="1">EC-137</strain>
    </source>
</reference>
<dbReference type="Proteomes" id="UP000814128">
    <property type="component" value="Unassembled WGS sequence"/>
</dbReference>
<organism evidence="1 2">
    <name type="scientific">Vararia minispora EC-137</name>
    <dbReference type="NCBI Taxonomy" id="1314806"/>
    <lineage>
        <taxon>Eukaryota</taxon>
        <taxon>Fungi</taxon>
        <taxon>Dikarya</taxon>
        <taxon>Basidiomycota</taxon>
        <taxon>Agaricomycotina</taxon>
        <taxon>Agaricomycetes</taxon>
        <taxon>Russulales</taxon>
        <taxon>Lachnocladiaceae</taxon>
        <taxon>Vararia</taxon>
    </lineage>
</organism>
<sequence length="345" mass="37083">MSTNTAWILPCPGSGISAVKRVSGPRPLPQPHQYLVRVHAVSLNYRDVAVVDGSYPTDVKENVVMGADLAGEIVEAGKAARRFAVGARVTTSVFQEFYYGLPPNAIASLGSSVDGTLQEYRVFDEMELLPTPAHLSYEELACLPGAGVTAWNVLFGGGWPLRPGQTVLVQGTGGVSVFVLQIAHAVGAKTIVTSSSDEKLELAKKFGATHVINYKKTPDWDKEAKRLTNGIGAHIVVDNVGIEEIERCFGAVARGGTIANVGFLGKAEPSKAVNTPRLALVSGSQMRGILLGSKQQFEELLNFVDVHKIRPHVHKVFEFDQVPEALEYLMGGQHFGKVVVRVASK</sequence>
<name>A0ACB8QDJ1_9AGAM</name>
<comment type="caution">
    <text evidence="1">The sequence shown here is derived from an EMBL/GenBank/DDBJ whole genome shotgun (WGS) entry which is preliminary data.</text>
</comment>
<reference evidence="1" key="2">
    <citation type="journal article" date="2022" name="New Phytol.">
        <title>Evolutionary transition to the ectomycorrhizal habit in the genomes of a hyperdiverse lineage of mushroom-forming fungi.</title>
        <authorList>
            <person name="Looney B."/>
            <person name="Miyauchi S."/>
            <person name="Morin E."/>
            <person name="Drula E."/>
            <person name="Courty P.E."/>
            <person name="Kohler A."/>
            <person name="Kuo A."/>
            <person name="LaButti K."/>
            <person name="Pangilinan J."/>
            <person name="Lipzen A."/>
            <person name="Riley R."/>
            <person name="Andreopoulos W."/>
            <person name="He G."/>
            <person name="Johnson J."/>
            <person name="Nolan M."/>
            <person name="Tritt A."/>
            <person name="Barry K.W."/>
            <person name="Grigoriev I.V."/>
            <person name="Nagy L.G."/>
            <person name="Hibbett D."/>
            <person name="Henrissat B."/>
            <person name="Matheny P.B."/>
            <person name="Labbe J."/>
            <person name="Martin F.M."/>
        </authorList>
    </citation>
    <scope>NUCLEOTIDE SEQUENCE</scope>
    <source>
        <strain evidence="1">EC-137</strain>
    </source>
</reference>